<comment type="caution">
    <text evidence="2">The sequence shown here is derived from an EMBL/GenBank/DDBJ whole genome shotgun (WGS) entry which is preliminary data.</text>
</comment>
<organism evidence="2 3">
    <name type="scientific">Methanorbis furvi</name>
    <dbReference type="NCBI Taxonomy" id="3028299"/>
    <lineage>
        <taxon>Archaea</taxon>
        <taxon>Methanobacteriati</taxon>
        <taxon>Methanobacteriota</taxon>
        <taxon>Stenosarchaea group</taxon>
        <taxon>Methanomicrobia</taxon>
        <taxon>Methanomicrobiales</taxon>
        <taxon>Methanocorpusculaceae</taxon>
        <taxon>Methanorbis</taxon>
    </lineage>
</organism>
<gene>
    <name evidence="2" type="ORF">McpAg1_01470</name>
</gene>
<accession>A0AAE4MCF6</accession>
<dbReference type="Proteomes" id="UP001273136">
    <property type="component" value="Unassembled WGS sequence"/>
</dbReference>
<proteinExistence type="predicted"/>
<reference evidence="2" key="1">
    <citation type="submission" date="2023-06" db="EMBL/GenBank/DDBJ databases">
        <title>Genome sequence of Methancorpusculaceae sp. Ag1.</title>
        <authorList>
            <person name="Protasov E."/>
            <person name="Platt K."/>
            <person name="Poehlein A."/>
            <person name="Daniel R."/>
            <person name="Brune A."/>
        </authorList>
    </citation>
    <scope>NUCLEOTIDE SEQUENCE</scope>
    <source>
        <strain evidence="2">Ag1</strain>
    </source>
</reference>
<evidence type="ECO:0000256" key="1">
    <source>
        <dbReference type="SAM" id="MobiDB-lite"/>
    </source>
</evidence>
<dbReference type="EMBL" id="JAWDKA010000001">
    <property type="protein sequence ID" value="MDV0440968.1"/>
    <property type="molecule type" value="Genomic_DNA"/>
</dbReference>
<name>A0AAE4MCF6_9EURY</name>
<sequence length="121" mass="12809">MSTSSVTETKTGSPAGSASSTTLSPAPTIVDRERGISLISDQLGVGIRFIKAGETTDEVTGKLIKWNDSVKLVSGDKVLKLTALQADYIRRAFNNSEVAAELKSRKDVELAKLLAELQGSA</sequence>
<dbReference type="AlphaFoldDB" id="A0AAE4MCF6"/>
<feature type="compositionally biased region" description="Low complexity" evidence="1">
    <location>
        <begin position="9"/>
        <end position="28"/>
    </location>
</feature>
<evidence type="ECO:0000313" key="3">
    <source>
        <dbReference type="Proteomes" id="UP001273136"/>
    </source>
</evidence>
<feature type="region of interest" description="Disordered" evidence="1">
    <location>
        <begin position="1"/>
        <end position="28"/>
    </location>
</feature>
<evidence type="ECO:0000313" key="2">
    <source>
        <dbReference type="EMBL" id="MDV0440968.1"/>
    </source>
</evidence>
<keyword evidence="3" id="KW-1185">Reference proteome</keyword>
<dbReference type="RefSeq" id="WP_338093363.1">
    <property type="nucleotide sequence ID" value="NZ_JAWDKA010000001.1"/>
</dbReference>
<protein>
    <submittedName>
        <fullName evidence="2">Uncharacterized protein</fullName>
    </submittedName>
</protein>